<feature type="compositionally biased region" description="Polar residues" evidence="2">
    <location>
        <begin position="498"/>
        <end position="508"/>
    </location>
</feature>
<evidence type="ECO:0000313" key="3">
    <source>
        <dbReference type="EMBL" id="CAE7572161.1"/>
    </source>
</evidence>
<name>A0A812UII7_9DINO</name>
<feature type="region of interest" description="Disordered" evidence="2">
    <location>
        <begin position="220"/>
        <end position="247"/>
    </location>
</feature>
<gene>
    <name evidence="3" type="primary">ogfod2</name>
    <name evidence="3" type="ORF">SNEC2469_LOCUS16697</name>
</gene>
<feature type="compositionally biased region" description="Low complexity" evidence="2">
    <location>
        <begin position="442"/>
        <end position="452"/>
    </location>
</feature>
<dbReference type="Proteomes" id="UP000601435">
    <property type="component" value="Unassembled WGS sequence"/>
</dbReference>
<sequence>MKVSAAQTSGASQTVTSVRAACGLPWAPGQLPQAPQMLHGVHSFVPVVMRAVVPRRVEPVVMEPVVVVQRQFSAPCLVRKASLTAPAAPPGQGHGFVQPEGAATRAKVEAVCVPAEPLPTWAAPATPPQPQGLRVSPSYEKPENDSETGIPDGSERNGLASESQDEEAVEAVAVSEKDFSRMRAKLEATRNELVEKMAELMKLEANLSVALGEKPTAWSCLPSSEPAEPAEPAEASDAAMHATSLSAQSSIEMQDRAIGVVAEEYECESSVASFQAPEKGCNTRAVGTTTDDLMATASDDNVKDLNTSQTDKKDASRSDTARSAPSRAGSGGSGSSGRVSALLNAPPVSARLSLRRRGSQTAKEASPDTKEFGELSGLRRSASATMANKLRRSSSAKELTGGNNGLLASDVARLVASPEIGTLNDFLPHPIPEPEVLRESSAEASASNAHVASRQKRASAKAPQAKEMQRSSSEARIPVSRASSREAASREVKPRLPQTASNERSTGSRMPGPHINSDGKGSDAVDGLDAFRRLESNDFQ</sequence>
<comment type="caution">
    <text evidence="3">The sequence shown here is derived from an EMBL/GenBank/DDBJ whole genome shotgun (WGS) entry which is preliminary data.</text>
</comment>
<keyword evidence="1" id="KW-0175">Coiled coil</keyword>
<keyword evidence="4" id="KW-1185">Reference proteome</keyword>
<reference evidence="3" key="1">
    <citation type="submission" date="2021-02" db="EMBL/GenBank/DDBJ databases">
        <authorList>
            <person name="Dougan E. K."/>
            <person name="Rhodes N."/>
            <person name="Thang M."/>
            <person name="Chan C."/>
        </authorList>
    </citation>
    <scope>NUCLEOTIDE SEQUENCE</scope>
</reference>
<organism evidence="3 4">
    <name type="scientific">Symbiodinium necroappetens</name>
    <dbReference type="NCBI Taxonomy" id="1628268"/>
    <lineage>
        <taxon>Eukaryota</taxon>
        <taxon>Sar</taxon>
        <taxon>Alveolata</taxon>
        <taxon>Dinophyceae</taxon>
        <taxon>Suessiales</taxon>
        <taxon>Symbiodiniaceae</taxon>
        <taxon>Symbiodinium</taxon>
    </lineage>
</organism>
<evidence type="ECO:0000256" key="1">
    <source>
        <dbReference type="SAM" id="Coils"/>
    </source>
</evidence>
<dbReference type="AlphaFoldDB" id="A0A812UII7"/>
<feature type="region of interest" description="Disordered" evidence="2">
    <location>
        <begin position="354"/>
        <end position="404"/>
    </location>
</feature>
<feature type="compositionally biased region" description="Basic and acidic residues" evidence="2">
    <location>
        <begin position="310"/>
        <end position="320"/>
    </location>
</feature>
<feature type="region of interest" description="Disordered" evidence="2">
    <location>
        <begin position="118"/>
        <end position="166"/>
    </location>
</feature>
<dbReference type="OrthoDB" id="442920at2759"/>
<evidence type="ECO:0000313" key="4">
    <source>
        <dbReference type="Proteomes" id="UP000601435"/>
    </source>
</evidence>
<dbReference type="EMBL" id="CAJNJA010027236">
    <property type="protein sequence ID" value="CAE7572161.1"/>
    <property type="molecule type" value="Genomic_DNA"/>
</dbReference>
<feature type="non-terminal residue" evidence="3">
    <location>
        <position position="1"/>
    </location>
</feature>
<feature type="compositionally biased region" description="Low complexity" evidence="2">
    <location>
        <begin position="222"/>
        <end position="239"/>
    </location>
</feature>
<feature type="region of interest" description="Disordered" evidence="2">
    <location>
        <begin position="422"/>
        <end position="540"/>
    </location>
</feature>
<feature type="coiled-coil region" evidence="1">
    <location>
        <begin position="179"/>
        <end position="206"/>
    </location>
</feature>
<evidence type="ECO:0000256" key="2">
    <source>
        <dbReference type="SAM" id="MobiDB-lite"/>
    </source>
</evidence>
<protein>
    <submittedName>
        <fullName evidence="3">Ogfod2 protein</fullName>
    </submittedName>
</protein>
<feature type="compositionally biased region" description="Basic and acidic residues" evidence="2">
    <location>
        <begin position="483"/>
        <end position="494"/>
    </location>
</feature>
<feature type="region of interest" description="Disordered" evidence="2">
    <location>
        <begin position="297"/>
        <end position="341"/>
    </location>
</feature>
<proteinExistence type="predicted"/>
<feature type="compositionally biased region" description="Basic and acidic residues" evidence="2">
    <location>
        <begin position="529"/>
        <end position="540"/>
    </location>
</feature>
<accession>A0A812UII7</accession>